<keyword evidence="1" id="KW-0812">Transmembrane</keyword>
<evidence type="ECO:0000313" key="3">
    <source>
        <dbReference type="Proteomes" id="UP001175227"/>
    </source>
</evidence>
<accession>A0AA39TD71</accession>
<keyword evidence="3" id="KW-1185">Reference proteome</keyword>
<organism evidence="2 3">
    <name type="scientific">Armillaria novae-zelandiae</name>
    <dbReference type="NCBI Taxonomy" id="153914"/>
    <lineage>
        <taxon>Eukaryota</taxon>
        <taxon>Fungi</taxon>
        <taxon>Dikarya</taxon>
        <taxon>Basidiomycota</taxon>
        <taxon>Agaricomycotina</taxon>
        <taxon>Agaricomycetes</taxon>
        <taxon>Agaricomycetidae</taxon>
        <taxon>Agaricales</taxon>
        <taxon>Marasmiineae</taxon>
        <taxon>Physalacriaceae</taxon>
        <taxon>Armillaria</taxon>
    </lineage>
</organism>
<sequence length="138" mass="15427">MRGRLGQTMPAVPTADLNGKRLVLIVANTELGFEAAIYFAWMNPARLTLTPRDDVKENQALDRAFSWLPDLLAWLIIVIIKPILAITGQISSIAVAHLLIGKSRNWSDWILVDTGVATSGGWETYVRTSFPLDYWLFV</sequence>
<dbReference type="EMBL" id="JAUEPR010000008">
    <property type="protein sequence ID" value="KAK0481241.1"/>
    <property type="molecule type" value="Genomic_DNA"/>
</dbReference>
<name>A0AA39TD71_9AGAR</name>
<keyword evidence="1" id="KW-0472">Membrane</keyword>
<protein>
    <submittedName>
        <fullName evidence="2">Uncharacterized protein</fullName>
    </submittedName>
</protein>
<gene>
    <name evidence="2" type="ORF">IW261DRAFT_1469830</name>
</gene>
<proteinExistence type="predicted"/>
<keyword evidence="1" id="KW-1133">Transmembrane helix</keyword>
<feature type="transmembrane region" description="Helical" evidence="1">
    <location>
        <begin position="71"/>
        <end position="100"/>
    </location>
</feature>
<evidence type="ECO:0000313" key="2">
    <source>
        <dbReference type="EMBL" id="KAK0481241.1"/>
    </source>
</evidence>
<dbReference type="Proteomes" id="UP001175227">
    <property type="component" value="Unassembled WGS sequence"/>
</dbReference>
<reference evidence="2" key="1">
    <citation type="submission" date="2023-06" db="EMBL/GenBank/DDBJ databases">
        <authorList>
            <consortium name="Lawrence Berkeley National Laboratory"/>
            <person name="Ahrendt S."/>
            <person name="Sahu N."/>
            <person name="Indic B."/>
            <person name="Wong-Bajracharya J."/>
            <person name="Merenyi Z."/>
            <person name="Ke H.-M."/>
            <person name="Monk M."/>
            <person name="Kocsube S."/>
            <person name="Drula E."/>
            <person name="Lipzen A."/>
            <person name="Balint B."/>
            <person name="Henrissat B."/>
            <person name="Andreopoulos B."/>
            <person name="Martin F.M."/>
            <person name="Harder C.B."/>
            <person name="Rigling D."/>
            <person name="Ford K.L."/>
            <person name="Foster G.D."/>
            <person name="Pangilinan J."/>
            <person name="Papanicolaou A."/>
            <person name="Barry K."/>
            <person name="LaButti K."/>
            <person name="Viragh M."/>
            <person name="Koriabine M."/>
            <person name="Yan M."/>
            <person name="Riley R."/>
            <person name="Champramary S."/>
            <person name="Plett K.L."/>
            <person name="Tsai I.J."/>
            <person name="Slot J."/>
            <person name="Sipos G."/>
            <person name="Plett J."/>
            <person name="Nagy L.G."/>
            <person name="Grigoriev I.V."/>
        </authorList>
    </citation>
    <scope>NUCLEOTIDE SEQUENCE</scope>
    <source>
        <strain evidence="2">ICMP 16352</strain>
    </source>
</reference>
<evidence type="ECO:0000256" key="1">
    <source>
        <dbReference type="SAM" id="Phobius"/>
    </source>
</evidence>
<dbReference type="AlphaFoldDB" id="A0AA39TD71"/>
<comment type="caution">
    <text evidence="2">The sequence shown here is derived from an EMBL/GenBank/DDBJ whole genome shotgun (WGS) entry which is preliminary data.</text>
</comment>
<feature type="transmembrane region" description="Helical" evidence="1">
    <location>
        <begin position="21"/>
        <end position="41"/>
    </location>
</feature>